<feature type="transmembrane region" description="Helical" evidence="1">
    <location>
        <begin position="26"/>
        <end position="44"/>
    </location>
</feature>
<keyword evidence="1" id="KW-0472">Membrane</keyword>
<evidence type="ECO:0000313" key="2">
    <source>
        <dbReference type="EMBL" id="MFD0785124.1"/>
    </source>
</evidence>
<accession>A0ABW3A366</accession>
<gene>
    <name evidence="2" type="ORF">ACFQZ8_14555</name>
</gene>
<evidence type="ECO:0000256" key="1">
    <source>
        <dbReference type="SAM" id="Phobius"/>
    </source>
</evidence>
<keyword evidence="1" id="KW-0812">Transmembrane</keyword>
<feature type="non-terminal residue" evidence="2">
    <location>
        <position position="1"/>
    </location>
</feature>
<dbReference type="EMBL" id="JBHTHM010000688">
    <property type="protein sequence ID" value="MFD0785124.1"/>
    <property type="molecule type" value="Genomic_DNA"/>
</dbReference>
<keyword evidence="3" id="KW-1185">Reference proteome</keyword>
<organism evidence="2 3">
    <name type="scientific">Micromonospora azadirachtae</name>
    <dbReference type="NCBI Taxonomy" id="1970735"/>
    <lineage>
        <taxon>Bacteria</taxon>
        <taxon>Bacillati</taxon>
        <taxon>Actinomycetota</taxon>
        <taxon>Actinomycetes</taxon>
        <taxon>Micromonosporales</taxon>
        <taxon>Micromonosporaceae</taxon>
        <taxon>Micromonospora</taxon>
    </lineage>
</organism>
<dbReference type="Proteomes" id="UP001597053">
    <property type="component" value="Unassembled WGS sequence"/>
</dbReference>
<name>A0ABW3A366_9ACTN</name>
<keyword evidence="1" id="KW-1133">Transmembrane helix</keyword>
<proteinExistence type="predicted"/>
<protein>
    <submittedName>
        <fullName evidence="2">Uncharacterized protein</fullName>
    </submittedName>
</protein>
<evidence type="ECO:0000313" key="3">
    <source>
        <dbReference type="Proteomes" id="UP001597053"/>
    </source>
</evidence>
<comment type="caution">
    <text evidence="2">The sequence shown here is derived from an EMBL/GenBank/DDBJ whole genome shotgun (WGS) entry which is preliminary data.</text>
</comment>
<sequence length="64" mass="6551">PVCAAIGLAMLLVGRSTLVGVLERVVLAIAVLWGLAAAVTVGLTHHAEPPRPADSTTSEGIDHR</sequence>
<reference evidence="3" key="1">
    <citation type="journal article" date="2019" name="Int. J. Syst. Evol. Microbiol.">
        <title>The Global Catalogue of Microorganisms (GCM) 10K type strain sequencing project: providing services to taxonomists for standard genome sequencing and annotation.</title>
        <authorList>
            <consortium name="The Broad Institute Genomics Platform"/>
            <consortium name="The Broad Institute Genome Sequencing Center for Infectious Disease"/>
            <person name="Wu L."/>
            <person name="Ma J."/>
        </authorList>
    </citation>
    <scope>NUCLEOTIDE SEQUENCE [LARGE SCALE GENOMIC DNA]</scope>
    <source>
        <strain evidence="3">JCM 32148</strain>
    </source>
</reference>